<proteinExistence type="predicted"/>
<reference evidence="4 5" key="1">
    <citation type="submission" date="2018-01" db="EMBL/GenBank/DDBJ databases">
        <title>Superficieibacter electus gen. nov., sp. nov., an extended-spectrum beta-lactamase possessing member of the Enterobacteriaceae family, isolated from intensive care unit surfaces.</title>
        <authorList>
            <person name="Potter R.F."/>
            <person name="D'Souza A.W."/>
        </authorList>
    </citation>
    <scope>NUCLEOTIDE SEQUENCE [LARGE SCALE GENOMIC DNA]</scope>
    <source>
        <strain evidence="3 5">BP-1</strain>
        <strain evidence="2 4">BP-2</strain>
    </source>
</reference>
<feature type="chain" id="PRO_5015168470" description="Secreted protein" evidence="1">
    <location>
        <begin position="22"/>
        <end position="170"/>
    </location>
</feature>
<accession>A0A2P5GN95</accession>
<evidence type="ECO:0008006" key="6">
    <source>
        <dbReference type="Google" id="ProtNLM"/>
    </source>
</evidence>
<sequence length="170" mass="19323">MKYNASIFVLLLGLLAGPAYALSEPVSSAPPSQQCTSDPAIMEVTITDLLQQPDKYQLHKVCLRGFVIHQFEHHAVYRDQETTRVNKGLWIGDFTADFDGRPGWSDNEKTFLIEGIFDVNETGHMNNWPAGITHITRYEPLKNRASYEKESKLIELEKELLKARATEETQ</sequence>
<evidence type="ECO:0000313" key="3">
    <source>
        <dbReference type="EMBL" id="POP48043.1"/>
    </source>
</evidence>
<gene>
    <name evidence="3" type="ORF">CHU32_14455</name>
    <name evidence="2" type="ORF">CHU33_15165</name>
</gene>
<keyword evidence="1" id="KW-0732">Signal</keyword>
<protein>
    <recommendedName>
        <fullName evidence="6">Secreted protein</fullName>
    </recommendedName>
</protein>
<evidence type="ECO:0000313" key="2">
    <source>
        <dbReference type="EMBL" id="POP43575.1"/>
    </source>
</evidence>
<dbReference type="EMBL" id="PQGE01000013">
    <property type="protein sequence ID" value="POP43575.1"/>
    <property type="molecule type" value="Genomic_DNA"/>
</dbReference>
<keyword evidence="4" id="KW-1185">Reference proteome</keyword>
<feature type="signal peptide" evidence="1">
    <location>
        <begin position="1"/>
        <end position="21"/>
    </location>
</feature>
<evidence type="ECO:0000313" key="5">
    <source>
        <dbReference type="Proteomes" id="UP000247005"/>
    </source>
</evidence>
<evidence type="ECO:0000313" key="4">
    <source>
        <dbReference type="Proteomes" id="UP000237073"/>
    </source>
</evidence>
<dbReference type="Proteomes" id="UP000247005">
    <property type="component" value="Unassembled WGS sequence"/>
</dbReference>
<dbReference type="RefSeq" id="WP_103676915.1">
    <property type="nucleotide sequence ID" value="NZ_PQGD01000011.1"/>
</dbReference>
<evidence type="ECO:0000256" key="1">
    <source>
        <dbReference type="SAM" id="SignalP"/>
    </source>
</evidence>
<dbReference type="Proteomes" id="UP000237073">
    <property type="component" value="Unassembled WGS sequence"/>
</dbReference>
<comment type="caution">
    <text evidence="3">The sequence shown here is derived from an EMBL/GenBank/DDBJ whole genome shotgun (WGS) entry which is preliminary data.</text>
</comment>
<name>A0A2P5GN95_9ENTR</name>
<dbReference type="EMBL" id="PQGD01000011">
    <property type="protein sequence ID" value="POP48043.1"/>
    <property type="molecule type" value="Genomic_DNA"/>
</dbReference>
<dbReference type="AlphaFoldDB" id="A0A2P5GN95"/>
<organism evidence="3 5">
    <name type="scientific">Superficieibacter electus</name>
    <dbReference type="NCBI Taxonomy" id="2022662"/>
    <lineage>
        <taxon>Bacteria</taxon>
        <taxon>Pseudomonadati</taxon>
        <taxon>Pseudomonadota</taxon>
        <taxon>Gammaproteobacteria</taxon>
        <taxon>Enterobacterales</taxon>
        <taxon>Enterobacteriaceae</taxon>
        <taxon>Superficieibacter</taxon>
    </lineage>
</organism>